<dbReference type="InterPro" id="IPR018193">
    <property type="entry name" value="Glyc_kinase_flavodox-like_fold"/>
</dbReference>
<dbReference type="InterPro" id="IPR004381">
    <property type="entry name" value="Glycerate_kinase"/>
</dbReference>
<dbReference type="InterPro" id="IPR036129">
    <property type="entry name" value="Glycerate_kinase_sf"/>
</dbReference>
<evidence type="ECO:0000256" key="1">
    <source>
        <dbReference type="ARBA" id="ARBA00006284"/>
    </source>
</evidence>
<proteinExistence type="inferred from homology"/>
<keyword evidence="2 4" id="KW-0808">Transferase</keyword>
<dbReference type="PANTHER" id="PTHR21599">
    <property type="entry name" value="GLYCERATE KINASE"/>
    <property type="match status" value="1"/>
</dbReference>
<evidence type="ECO:0000256" key="4">
    <source>
        <dbReference type="PIRNR" id="PIRNR006078"/>
    </source>
</evidence>
<dbReference type="Pfam" id="PF02595">
    <property type="entry name" value="Gly_kinase"/>
    <property type="match status" value="1"/>
</dbReference>
<dbReference type="AlphaFoldDB" id="D3ALM5"/>
<protein>
    <submittedName>
        <fullName evidence="5">Glycerate kinase</fullName>
        <ecNumber evidence="5">2.7.1.31</ecNumber>
    </submittedName>
</protein>
<dbReference type="PIRSF" id="PIRSF006078">
    <property type="entry name" value="GlxK"/>
    <property type="match status" value="1"/>
</dbReference>
<dbReference type="NCBIfam" id="TIGR00045">
    <property type="entry name" value="glycerate kinase"/>
    <property type="match status" value="1"/>
</dbReference>
<dbReference type="GO" id="GO:0031388">
    <property type="term" value="P:organic acid phosphorylation"/>
    <property type="evidence" value="ECO:0007669"/>
    <property type="project" value="UniProtKB-UniRule"/>
</dbReference>
<dbReference type="InterPro" id="IPR018197">
    <property type="entry name" value="Glycerate_kinase_RE-like"/>
</dbReference>
<evidence type="ECO:0000313" key="6">
    <source>
        <dbReference type="Proteomes" id="UP000004968"/>
    </source>
</evidence>
<dbReference type="Gene3D" id="3.90.1510.10">
    <property type="entry name" value="Glycerate kinase, domain 2"/>
    <property type="match status" value="1"/>
</dbReference>
<gene>
    <name evidence="5" type="ORF">CLOSTHATH_04521</name>
</gene>
<evidence type="ECO:0000256" key="2">
    <source>
        <dbReference type="ARBA" id="ARBA00022679"/>
    </source>
</evidence>
<dbReference type="Gene3D" id="3.40.50.10350">
    <property type="entry name" value="Glycerate kinase, domain 1"/>
    <property type="match status" value="1"/>
</dbReference>
<comment type="similarity">
    <text evidence="1 4">Belongs to the glycerate kinase type-1 family.</text>
</comment>
<name>D3ALM5_9FIRM</name>
<dbReference type="EMBL" id="ACIO01000413">
    <property type="protein sequence ID" value="EFC97271.1"/>
    <property type="molecule type" value="Genomic_DNA"/>
</dbReference>
<dbReference type="HOGENOM" id="CLU_028255_0_0_9"/>
<dbReference type="SUPFAM" id="SSF110738">
    <property type="entry name" value="Glycerate kinase I"/>
    <property type="match status" value="1"/>
</dbReference>
<accession>D3ALM5</accession>
<dbReference type="PANTHER" id="PTHR21599:SF0">
    <property type="entry name" value="GLYCERATE KINASE"/>
    <property type="match status" value="1"/>
</dbReference>
<evidence type="ECO:0000313" key="5">
    <source>
        <dbReference type="EMBL" id="EFC97271.1"/>
    </source>
</evidence>
<reference evidence="5 6" key="1">
    <citation type="submission" date="2010-01" db="EMBL/GenBank/DDBJ databases">
        <authorList>
            <person name="Weinstock G."/>
            <person name="Sodergren E."/>
            <person name="Clifton S."/>
            <person name="Fulton L."/>
            <person name="Fulton B."/>
            <person name="Courtney L."/>
            <person name="Fronick C."/>
            <person name="Harrison M."/>
            <person name="Strong C."/>
            <person name="Farmer C."/>
            <person name="Delahaunty K."/>
            <person name="Markovic C."/>
            <person name="Hall O."/>
            <person name="Minx P."/>
            <person name="Tomlinson C."/>
            <person name="Mitreva M."/>
            <person name="Nelson J."/>
            <person name="Hou S."/>
            <person name="Wollam A."/>
            <person name="Pepin K.H."/>
            <person name="Johnson M."/>
            <person name="Bhonagiri V."/>
            <person name="Nash W.E."/>
            <person name="Warren W."/>
            <person name="Chinwalla A."/>
            <person name="Mardis E.R."/>
            <person name="Wilson R.K."/>
        </authorList>
    </citation>
    <scope>NUCLEOTIDE SEQUENCE [LARGE SCALE GENOMIC DNA]</scope>
    <source>
        <strain evidence="5 6">DSM 13479</strain>
    </source>
</reference>
<comment type="caution">
    <text evidence="5">The sequence shown here is derived from an EMBL/GenBank/DDBJ whole genome shotgun (WGS) entry which is preliminary data.</text>
</comment>
<dbReference type="Proteomes" id="UP000004968">
    <property type="component" value="Unassembled WGS sequence"/>
</dbReference>
<organism evidence="5 6">
    <name type="scientific">Hungatella hathewayi DSM 13479</name>
    <dbReference type="NCBI Taxonomy" id="566550"/>
    <lineage>
        <taxon>Bacteria</taxon>
        <taxon>Bacillati</taxon>
        <taxon>Bacillota</taxon>
        <taxon>Clostridia</taxon>
        <taxon>Lachnospirales</taxon>
        <taxon>Lachnospiraceae</taxon>
        <taxon>Hungatella</taxon>
    </lineage>
</organism>
<dbReference type="GO" id="GO:0008887">
    <property type="term" value="F:glycerate kinase activity"/>
    <property type="evidence" value="ECO:0007669"/>
    <property type="project" value="UniProtKB-UniRule"/>
</dbReference>
<keyword evidence="3 4" id="KW-0418">Kinase</keyword>
<sequence>MTGEVVMKFLFASDSFKGTLTSEQIIALLTEAAKKVFPDCETVGIPVADGGEGTIDAVISVLHGSVHEVNAHGPLMEEVVSYYGESGDGAAVIEMAVSSGLPMVPVNKRDPRVTTSYGTGELIKTALDRGCRDITIAIGGSATNDGGMGAMRALGIRFLDENGEELSGCGNDLARVADIDIRGLHGAVKDAKFTIMCDVNNPLTGPDGATYTFGMQKGGTPKILDELEQGMIHYAALIREKMGIDVDQIPGSGAAGGLGAAFSVFLKAEMKSGIETVLDLIHFDELLEGVDLVITGEGRIDWQSAFGKVPSGIGNRCRKKGIPAIAIVGGMGDKAEMIFDHGIDSIITTINGAMGLDEALERAEELYAGAAERAFRMIKAGMKLQDRS</sequence>
<evidence type="ECO:0000256" key="3">
    <source>
        <dbReference type="ARBA" id="ARBA00022777"/>
    </source>
</evidence>
<dbReference type="EC" id="2.7.1.31" evidence="5"/>